<keyword evidence="5 6" id="KW-0472">Membrane</keyword>
<dbReference type="PATRIC" id="fig|1127483.3.peg.8165"/>
<feature type="transmembrane region" description="Helical" evidence="6">
    <location>
        <begin position="40"/>
        <end position="68"/>
    </location>
</feature>
<dbReference type="OrthoDB" id="9804822at2"/>
<keyword evidence="3 6" id="KW-0812">Transmembrane</keyword>
<evidence type="ECO:0000256" key="4">
    <source>
        <dbReference type="ARBA" id="ARBA00022989"/>
    </source>
</evidence>
<dbReference type="EMBL" id="AHJE01000193">
    <property type="protein sequence ID" value="EHP37755.1"/>
    <property type="molecule type" value="Genomic_DNA"/>
</dbReference>
<name>H1SIA4_9BURK</name>
<gene>
    <name evidence="7" type="ORF">OR16_41114</name>
</gene>
<sequence length="209" mass="22005">MIEFATLSVFAAAVMVLLLSPGPNMAFVMAHGVTYGLGGGAAAALGIAAADLVLTVLTATGITAVIAAWPPAFDLIRYAGVLYLLWMAWKALRRPLLPLGPVTRQASLKSVFFRSTLNSLLNPKALLFFMVFLPQFVDTGKGNVAQQLIVLGCVLTAISTVFHGLLGAAGGSARRFLSRNPRAAVLQKYGLAVVLALLALRLLAMPRVS</sequence>
<keyword evidence="2" id="KW-1003">Cell membrane</keyword>
<evidence type="ECO:0000256" key="5">
    <source>
        <dbReference type="ARBA" id="ARBA00023136"/>
    </source>
</evidence>
<dbReference type="Pfam" id="PF01810">
    <property type="entry name" value="LysE"/>
    <property type="match status" value="1"/>
</dbReference>
<feature type="transmembrane region" description="Helical" evidence="6">
    <location>
        <begin position="186"/>
        <end position="204"/>
    </location>
</feature>
<protein>
    <submittedName>
        <fullName evidence="7">MocR family transcriptional regulator</fullName>
    </submittedName>
</protein>
<dbReference type="RefSeq" id="WP_006164484.1">
    <property type="nucleotide sequence ID" value="NZ_AHJE01000193.1"/>
</dbReference>
<dbReference type="Proteomes" id="UP000005808">
    <property type="component" value="Unassembled WGS sequence"/>
</dbReference>
<evidence type="ECO:0000256" key="2">
    <source>
        <dbReference type="ARBA" id="ARBA00022475"/>
    </source>
</evidence>
<evidence type="ECO:0000313" key="7">
    <source>
        <dbReference type="EMBL" id="EHP37755.1"/>
    </source>
</evidence>
<accession>H1SIA4</accession>
<feature type="transmembrane region" description="Helical" evidence="6">
    <location>
        <begin position="148"/>
        <end position="166"/>
    </location>
</feature>
<evidence type="ECO:0000313" key="8">
    <source>
        <dbReference type="Proteomes" id="UP000005808"/>
    </source>
</evidence>
<dbReference type="InterPro" id="IPR001123">
    <property type="entry name" value="LeuE-type"/>
</dbReference>
<evidence type="ECO:0000256" key="1">
    <source>
        <dbReference type="ARBA" id="ARBA00004651"/>
    </source>
</evidence>
<reference evidence="7 8" key="1">
    <citation type="journal article" date="2012" name="J. Bacteriol.">
        <title>De Novo Genome Project of Cupriavidus basilensis OR16.</title>
        <authorList>
            <person name="Cserhati M."/>
            <person name="Kriszt B."/>
            <person name="Szoboszlay S."/>
            <person name="Toth A."/>
            <person name="Szabo I."/>
            <person name="Tancsics A."/>
            <person name="Nagy I."/>
            <person name="Horvath B."/>
            <person name="Nagy I."/>
            <person name="Kukolya J."/>
        </authorList>
    </citation>
    <scope>NUCLEOTIDE SEQUENCE [LARGE SCALE GENOMIC DNA]</scope>
    <source>
        <strain evidence="7 8">OR16</strain>
    </source>
</reference>
<dbReference type="AlphaFoldDB" id="H1SIA4"/>
<evidence type="ECO:0000256" key="6">
    <source>
        <dbReference type="SAM" id="Phobius"/>
    </source>
</evidence>
<dbReference type="PANTHER" id="PTHR30086">
    <property type="entry name" value="ARGININE EXPORTER PROTEIN ARGO"/>
    <property type="match status" value="1"/>
</dbReference>
<dbReference type="GO" id="GO:0005886">
    <property type="term" value="C:plasma membrane"/>
    <property type="evidence" value="ECO:0007669"/>
    <property type="project" value="UniProtKB-SubCell"/>
</dbReference>
<dbReference type="PANTHER" id="PTHR30086:SF20">
    <property type="entry name" value="ARGININE EXPORTER PROTEIN ARGO-RELATED"/>
    <property type="match status" value="1"/>
</dbReference>
<comment type="caution">
    <text evidence="7">The sequence shown here is derived from an EMBL/GenBank/DDBJ whole genome shotgun (WGS) entry which is preliminary data.</text>
</comment>
<comment type="subcellular location">
    <subcellularLocation>
        <location evidence="1">Cell membrane</location>
        <topology evidence="1">Multi-pass membrane protein</topology>
    </subcellularLocation>
</comment>
<organism evidence="7 8">
    <name type="scientific">Cupriavidus basilensis OR16</name>
    <dbReference type="NCBI Taxonomy" id="1127483"/>
    <lineage>
        <taxon>Bacteria</taxon>
        <taxon>Pseudomonadati</taxon>
        <taxon>Pseudomonadota</taxon>
        <taxon>Betaproteobacteria</taxon>
        <taxon>Burkholderiales</taxon>
        <taxon>Burkholderiaceae</taxon>
        <taxon>Cupriavidus</taxon>
    </lineage>
</organism>
<keyword evidence="4 6" id="KW-1133">Transmembrane helix</keyword>
<dbReference type="PIRSF" id="PIRSF006324">
    <property type="entry name" value="LeuE"/>
    <property type="match status" value="1"/>
</dbReference>
<feature type="transmembrane region" description="Helical" evidence="6">
    <location>
        <begin position="112"/>
        <end position="136"/>
    </location>
</feature>
<proteinExistence type="predicted"/>
<dbReference type="GO" id="GO:0015171">
    <property type="term" value="F:amino acid transmembrane transporter activity"/>
    <property type="evidence" value="ECO:0007669"/>
    <property type="project" value="TreeGrafter"/>
</dbReference>
<evidence type="ECO:0000256" key="3">
    <source>
        <dbReference type="ARBA" id="ARBA00022692"/>
    </source>
</evidence>